<dbReference type="SUPFAM" id="SSF49899">
    <property type="entry name" value="Concanavalin A-like lectins/glucanases"/>
    <property type="match status" value="2"/>
</dbReference>
<dbReference type="eggNOG" id="COG4775">
    <property type="taxonomic scope" value="Bacteria"/>
</dbReference>
<sequence length="746" mass="78108">MMPFLSQPAVAPACYVPRERDAAAVVFGEAHYLTRTPIKAGHIKKWSFRASLQINSEISDQYLLSVYNSNGNYTFLFIRNGSFAFHNANENILNYNGVTRSIFRDYVGWLDILLTVDAEIGTVSISVNGVPQELTVSVNSFAGKPTWVNTVNRHAIGASEQTIGSCLRGIVADAYFIDGAVVPPSLFGEASIHGVWVSRPRSEIYAAIAAAGGWGGNGYHLDFSDPLAPGADVSGQGNHWQATGFDSVGRDTVTSTPTNVYAALNPLCHNAAVSETSGGWGTLPFALDGWTSATIAPRSGHWYCEVTAASHTVAEPYEIGIARADRLTPGSAWTAGQMAAAIGYNGYSGTLRVLGSLRGYGAPYSVGDVIGVEWDIDAGRVTFYRNSVSQGDLAIPLAGYAWAVVVANERGGGCTCTYSVNFGQRPFVYPLPTGSKALCTANLPEPDIKDPSEGLAQASATGANIVPVLASLTAHWNGQWVEIIKRRDAAEDWRVRFSDDPANSMPLNSAAGKAAATALVAGGTYWGCRLRVGSNYGVATAEVIHTTGTATTVTHGLGKTRNSVILKVAGAAGGDWRWWHPDMTPGQLSTLNGTAAADGTITAIGVNSFQIAASAPSGTYRWLVVAEGAGHICLTSHLGTGTADAGGAFEASTVRPDLVISRRVSTAGDPMVVATALNQTNPATRILIANSQIGETAYAAADLVVGGVKLRGGGSDAYHNTSGAKYVSIQIGRPIGGVCVAPTTAR</sequence>
<dbReference type="PROSITE" id="PS50188">
    <property type="entry name" value="B302_SPRY"/>
    <property type="match status" value="1"/>
</dbReference>
<gene>
    <name evidence="2" type="ORF">K678_11488</name>
</gene>
<dbReference type="STRING" id="1316936.K678_11488"/>
<dbReference type="InterPro" id="IPR001870">
    <property type="entry name" value="B30.2/SPRY"/>
</dbReference>
<accession>S9SB72</accession>
<evidence type="ECO:0000313" key="3">
    <source>
        <dbReference type="Proteomes" id="UP000015350"/>
    </source>
</evidence>
<organism evidence="2 3">
    <name type="scientific">Magnetospirillum fulvum MGU-K5</name>
    <dbReference type="NCBI Taxonomy" id="1316936"/>
    <lineage>
        <taxon>Bacteria</taxon>
        <taxon>Pseudomonadati</taxon>
        <taxon>Pseudomonadota</taxon>
        <taxon>Alphaproteobacteria</taxon>
        <taxon>Rhodospirillales</taxon>
        <taxon>Rhodospirillaceae</taxon>
        <taxon>Magnetospirillum</taxon>
    </lineage>
</organism>
<dbReference type="Pfam" id="PF24299">
    <property type="entry name" value="DUF7483"/>
    <property type="match status" value="1"/>
</dbReference>
<reference evidence="2 3" key="1">
    <citation type="submission" date="2013-04" db="EMBL/GenBank/DDBJ databases">
        <authorList>
            <person name="Kuznetsov B."/>
            <person name="Ivanovsky R."/>
        </authorList>
    </citation>
    <scope>NUCLEOTIDE SEQUENCE [LARGE SCALE GENOMIC DNA]</scope>
    <source>
        <strain evidence="2 3">MGU-K5</strain>
    </source>
</reference>
<proteinExistence type="predicted"/>
<evidence type="ECO:0000259" key="1">
    <source>
        <dbReference type="PROSITE" id="PS50188"/>
    </source>
</evidence>
<comment type="caution">
    <text evidence="2">The sequence shown here is derived from an EMBL/GenBank/DDBJ whole genome shotgun (WGS) entry which is preliminary data.</text>
</comment>
<dbReference type="RefSeq" id="WP_021132610.1">
    <property type="nucleotide sequence ID" value="NZ_AQPH01000043.1"/>
</dbReference>
<dbReference type="InterPro" id="IPR003877">
    <property type="entry name" value="SPRY_dom"/>
</dbReference>
<dbReference type="Proteomes" id="UP000015350">
    <property type="component" value="Unassembled WGS sequence"/>
</dbReference>
<evidence type="ECO:0000313" key="2">
    <source>
        <dbReference type="EMBL" id="EPY01343.1"/>
    </source>
</evidence>
<dbReference type="AlphaFoldDB" id="S9SB72"/>
<name>S9SB72_MAGFU</name>
<dbReference type="InterPro" id="IPR043136">
    <property type="entry name" value="B30.2/SPRY_sf"/>
</dbReference>
<dbReference type="EMBL" id="AQPH01000043">
    <property type="protein sequence ID" value="EPY01343.1"/>
    <property type="molecule type" value="Genomic_DNA"/>
</dbReference>
<feature type="domain" description="B30.2/SPRY" evidence="1">
    <location>
        <begin position="227"/>
        <end position="427"/>
    </location>
</feature>
<dbReference type="InterPro" id="IPR013320">
    <property type="entry name" value="ConA-like_dom_sf"/>
</dbReference>
<dbReference type="Gene3D" id="2.60.120.920">
    <property type="match status" value="1"/>
</dbReference>
<dbReference type="Pfam" id="PF00622">
    <property type="entry name" value="SPRY"/>
    <property type="match status" value="1"/>
</dbReference>
<dbReference type="InterPro" id="IPR055906">
    <property type="entry name" value="DUF7483"/>
</dbReference>
<dbReference type="OrthoDB" id="5449044at2"/>
<dbReference type="SMART" id="SM00449">
    <property type="entry name" value="SPRY"/>
    <property type="match status" value="1"/>
</dbReference>
<protein>
    <recommendedName>
        <fullName evidence="1">B30.2/SPRY domain-containing protein</fullName>
    </recommendedName>
</protein>